<dbReference type="InterPro" id="IPR032358">
    <property type="entry name" value="DUF4867"/>
</dbReference>
<dbReference type="Pfam" id="PF16161">
    <property type="entry name" value="DUF4867"/>
    <property type="match status" value="1"/>
</dbReference>
<dbReference type="GO" id="GO:0004848">
    <property type="term" value="F:ureidoglycolate hydrolase activity"/>
    <property type="evidence" value="ECO:0007669"/>
    <property type="project" value="InterPro"/>
</dbReference>
<dbReference type="InterPro" id="IPR024060">
    <property type="entry name" value="Ureidoglycolate_lyase_dom_sf"/>
</dbReference>
<accession>A0A1B3XN59</accession>
<dbReference type="KEGG" id="bmur:ABE28_009845"/>
<evidence type="ECO:0000313" key="1">
    <source>
        <dbReference type="EMBL" id="AOH54651.1"/>
    </source>
</evidence>
<keyword evidence="2" id="KW-1185">Reference proteome</keyword>
<proteinExistence type="predicted"/>
<dbReference type="RefSeq" id="WP_064466239.1">
    <property type="nucleotide sequence ID" value="NZ_CP017080.1"/>
</dbReference>
<dbReference type="AlphaFoldDB" id="A0A1B3XN59"/>
<organism evidence="1 2">
    <name type="scientific">Peribacillus muralis</name>
    <dbReference type="NCBI Taxonomy" id="264697"/>
    <lineage>
        <taxon>Bacteria</taxon>
        <taxon>Bacillati</taxon>
        <taxon>Bacillota</taxon>
        <taxon>Bacilli</taxon>
        <taxon>Bacillales</taxon>
        <taxon>Bacillaceae</taxon>
        <taxon>Peribacillus</taxon>
    </lineage>
</organism>
<sequence length="232" mass="26651">MSKYEKLRDLNKHISFFHIDDRTFTPYGNIISGYDFQELQTYMEEMEIPQDQNIYIPSVAEMENTTVKERIQTAFYGEMPVQIGYCNGPNSTLNGLEYHKGSEINIAMTDFVLLLGKVQDIHDNSYDSTNIEAFFIPKGTAIELYSTTLHFAPCKVNDEGFKTIVILPAGTNEPLKQDMEKRTQEDKLLFMKNKWLLAHPKRKQLVNKGACAGIRGDNISIFHEKKPQRSNN</sequence>
<reference evidence="1 2" key="1">
    <citation type="submission" date="2016-08" db="EMBL/GenBank/DDBJ databases">
        <title>Complete genome sequence of Bacillus muralis G25-68, a strain with toxicity to nematodes.</title>
        <authorList>
            <person name="Zheng Z."/>
        </authorList>
    </citation>
    <scope>NUCLEOTIDE SEQUENCE [LARGE SCALE GENOMIC DNA]</scope>
    <source>
        <strain evidence="1 2">G25-68</strain>
    </source>
</reference>
<evidence type="ECO:0000313" key="2">
    <source>
        <dbReference type="Proteomes" id="UP000077926"/>
    </source>
</evidence>
<name>A0A1B3XN59_9BACI</name>
<dbReference type="Gene3D" id="2.60.120.480">
    <property type="entry name" value="Ureidoglycolate hydrolase"/>
    <property type="match status" value="1"/>
</dbReference>
<dbReference type="OrthoDB" id="358393at2"/>
<dbReference type="STRING" id="264697.ABE28_009845"/>
<gene>
    <name evidence="1" type="ORF">ABE28_009845</name>
</gene>
<dbReference type="Proteomes" id="UP000077926">
    <property type="component" value="Chromosome"/>
</dbReference>
<dbReference type="EMBL" id="CP017080">
    <property type="protein sequence ID" value="AOH54651.1"/>
    <property type="molecule type" value="Genomic_DNA"/>
</dbReference>
<protein>
    <submittedName>
        <fullName evidence="1">DUF4867 domain-containing protein</fullName>
    </submittedName>
</protein>